<keyword evidence="2" id="KW-1185">Reference proteome</keyword>
<feature type="non-terminal residue" evidence="1">
    <location>
        <position position="123"/>
    </location>
</feature>
<accession>A0A7C9HTD9</accession>
<name>A0A7C9HTD9_9DEIO</name>
<sequence>MNEDQTALLTALPSGEYQQTRNRLRRGDCFCVMGVAGDVAVKKGAATWHGEQLLVGDTYSQMDLPAQGHGLNLTRRDFEIPVSMLAQATRRRLDFMDVIQNGRVHIIDLNDDQHLNFMGCADL</sequence>
<dbReference type="EMBL" id="WQLB01000029">
    <property type="protein sequence ID" value="MVN88529.1"/>
    <property type="molecule type" value="Genomic_DNA"/>
</dbReference>
<protein>
    <submittedName>
        <fullName evidence="1">Uncharacterized protein</fullName>
    </submittedName>
</protein>
<dbReference type="RefSeq" id="WP_157460589.1">
    <property type="nucleotide sequence ID" value="NZ_WQLB01000029.1"/>
</dbReference>
<comment type="caution">
    <text evidence="1">The sequence shown here is derived from an EMBL/GenBank/DDBJ whole genome shotgun (WGS) entry which is preliminary data.</text>
</comment>
<evidence type="ECO:0000313" key="2">
    <source>
        <dbReference type="Proteomes" id="UP000483286"/>
    </source>
</evidence>
<gene>
    <name evidence="1" type="ORF">GO986_17460</name>
</gene>
<organism evidence="1 2">
    <name type="scientific">Deinococcus arboris</name>
    <dbReference type="NCBI Taxonomy" id="2682977"/>
    <lineage>
        <taxon>Bacteria</taxon>
        <taxon>Thermotogati</taxon>
        <taxon>Deinococcota</taxon>
        <taxon>Deinococci</taxon>
        <taxon>Deinococcales</taxon>
        <taxon>Deinococcaceae</taxon>
        <taxon>Deinococcus</taxon>
    </lineage>
</organism>
<reference evidence="1 2" key="1">
    <citation type="submission" date="2019-12" db="EMBL/GenBank/DDBJ databases">
        <title>Deinococcus sp. HMF7620 Genome sequencing and assembly.</title>
        <authorList>
            <person name="Kang H."/>
            <person name="Kim H."/>
            <person name="Joh K."/>
        </authorList>
    </citation>
    <scope>NUCLEOTIDE SEQUENCE [LARGE SCALE GENOMIC DNA]</scope>
    <source>
        <strain evidence="1 2">HMF7620</strain>
    </source>
</reference>
<dbReference type="AlphaFoldDB" id="A0A7C9HTD9"/>
<proteinExistence type="predicted"/>
<evidence type="ECO:0000313" key="1">
    <source>
        <dbReference type="EMBL" id="MVN88529.1"/>
    </source>
</evidence>
<dbReference type="Proteomes" id="UP000483286">
    <property type="component" value="Unassembled WGS sequence"/>
</dbReference>